<evidence type="ECO:0000313" key="2">
    <source>
        <dbReference type="Proteomes" id="UP001596505"/>
    </source>
</evidence>
<dbReference type="Pfam" id="PF09148">
    <property type="entry name" value="DUF1934"/>
    <property type="match status" value="1"/>
</dbReference>
<sequence length="143" mass="15980">MHDVKIVLDSKLTYKAEGHTEKTTVELNGQAVLKNNVLFLRYDETMEGIGIVHNTVKIKDGEAVIIRKGAVTMRQPLKKGAVTEGTYHHPYGNMLMKTTTKTCKGSWDEDKKQGLIKIDYEFAMQGQHVGLCQLIYKIIGGVS</sequence>
<dbReference type="RefSeq" id="WP_380963361.1">
    <property type="nucleotide sequence ID" value="NZ_JBHTCO010000003.1"/>
</dbReference>
<gene>
    <name evidence="1" type="ORF">ACFQRG_02670</name>
</gene>
<dbReference type="Proteomes" id="UP001596505">
    <property type="component" value="Unassembled WGS sequence"/>
</dbReference>
<proteinExistence type="predicted"/>
<comment type="caution">
    <text evidence="1">The sequence shown here is derived from an EMBL/GenBank/DDBJ whole genome shotgun (WGS) entry which is preliminary data.</text>
</comment>
<dbReference type="InterPro" id="IPR012674">
    <property type="entry name" value="Calycin"/>
</dbReference>
<accession>A0ABW2PWZ0</accession>
<reference evidence="2" key="1">
    <citation type="journal article" date="2019" name="Int. J. Syst. Evol. Microbiol.">
        <title>The Global Catalogue of Microorganisms (GCM) 10K type strain sequencing project: providing services to taxonomists for standard genome sequencing and annotation.</title>
        <authorList>
            <consortium name="The Broad Institute Genomics Platform"/>
            <consortium name="The Broad Institute Genome Sequencing Center for Infectious Disease"/>
            <person name="Wu L."/>
            <person name="Ma J."/>
        </authorList>
    </citation>
    <scope>NUCLEOTIDE SEQUENCE [LARGE SCALE GENOMIC DNA]</scope>
    <source>
        <strain evidence="2">CGMCC 1.16305</strain>
    </source>
</reference>
<dbReference type="EMBL" id="JBHTCO010000003">
    <property type="protein sequence ID" value="MFC7391898.1"/>
    <property type="molecule type" value="Genomic_DNA"/>
</dbReference>
<organism evidence="1 2">
    <name type="scientific">Scopulibacillus cellulosilyticus</name>
    <dbReference type="NCBI Taxonomy" id="2665665"/>
    <lineage>
        <taxon>Bacteria</taxon>
        <taxon>Bacillati</taxon>
        <taxon>Bacillota</taxon>
        <taxon>Bacilli</taxon>
        <taxon>Bacillales</taxon>
        <taxon>Sporolactobacillaceae</taxon>
        <taxon>Scopulibacillus</taxon>
    </lineage>
</organism>
<dbReference type="InterPro" id="IPR015231">
    <property type="entry name" value="DUF1934"/>
</dbReference>
<evidence type="ECO:0000313" key="1">
    <source>
        <dbReference type="EMBL" id="MFC7391898.1"/>
    </source>
</evidence>
<dbReference type="SUPFAM" id="SSF50814">
    <property type="entry name" value="Lipocalins"/>
    <property type="match status" value="1"/>
</dbReference>
<protein>
    <submittedName>
        <fullName evidence="1">DUF1934 domain-containing protein</fullName>
    </submittedName>
</protein>
<dbReference type="Gene3D" id="2.40.128.20">
    <property type="match status" value="1"/>
</dbReference>
<keyword evidence="2" id="KW-1185">Reference proteome</keyword>
<name>A0ABW2PWZ0_9BACL</name>